<dbReference type="Proteomes" id="UP000192761">
    <property type="component" value="Unassembled WGS sequence"/>
</dbReference>
<dbReference type="STRING" id="1121001.SAMN02745857_01551"/>
<sequence>MHGFGFAVIMLLTLACCRAETLRLCLDDQEGADGEAGLQQDPNLAVMQALARETGIQMEFHRRAWLRCQMELRANMWDGAVAASYAPDRLEFAVYPMAHGQADPVRRLGVHSYSLYRLRGSSVGWDGKRFTGINGLVGVQFGYSVTVPMQEAGLRLDDSTRSITQLMQKLLNERVEAIALITWDGDRMLDLHPEWAARVERVDPPVMLKPDYLIFSRGFYSKKRALAEKLWSTLPAVRDALGQ</sequence>
<dbReference type="AlphaFoldDB" id="A0A1W1XH28"/>
<gene>
    <name evidence="1" type="ORF">SAMN02745857_01551</name>
</gene>
<reference evidence="1 2" key="1">
    <citation type="submission" date="2017-04" db="EMBL/GenBank/DDBJ databases">
        <authorList>
            <person name="Afonso C.L."/>
            <person name="Miller P.J."/>
            <person name="Scott M.A."/>
            <person name="Spackman E."/>
            <person name="Goraichik I."/>
            <person name="Dimitrov K.M."/>
            <person name="Suarez D.L."/>
            <person name="Swayne D.E."/>
        </authorList>
    </citation>
    <scope>NUCLEOTIDE SEQUENCE [LARGE SCALE GENOMIC DNA]</scope>
    <source>
        <strain evidence="1 2">DSM 23236</strain>
    </source>
</reference>
<protein>
    <submittedName>
        <fullName evidence="1">Polar amino acid transport system substrate-binding protein</fullName>
    </submittedName>
</protein>
<organism evidence="1 2">
    <name type="scientific">Andreprevotia lacus DSM 23236</name>
    <dbReference type="NCBI Taxonomy" id="1121001"/>
    <lineage>
        <taxon>Bacteria</taxon>
        <taxon>Pseudomonadati</taxon>
        <taxon>Pseudomonadota</taxon>
        <taxon>Betaproteobacteria</taxon>
        <taxon>Neisseriales</taxon>
        <taxon>Chitinibacteraceae</taxon>
        <taxon>Andreprevotia</taxon>
    </lineage>
</organism>
<keyword evidence="2" id="KW-1185">Reference proteome</keyword>
<accession>A0A1W1XH28</accession>
<dbReference type="OrthoDB" id="9133137at2"/>
<dbReference type="RefSeq" id="WP_139798723.1">
    <property type="nucleotide sequence ID" value="NZ_FWXD01000007.1"/>
</dbReference>
<dbReference type="SUPFAM" id="SSF53850">
    <property type="entry name" value="Periplasmic binding protein-like II"/>
    <property type="match status" value="1"/>
</dbReference>
<name>A0A1W1XH28_9NEIS</name>
<evidence type="ECO:0000313" key="2">
    <source>
        <dbReference type="Proteomes" id="UP000192761"/>
    </source>
</evidence>
<dbReference type="EMBL" id="FWXD01000007">
    <property type="protein sequence ID" value="SMC23127.1"/>
    <property type="molecule type" value="Genomic_DNA"/>
</dbReference>
<evidence type="ECO:0000313" key="1">
    <source>
        <dbReference type="EMBL" id="SMC23127.1"/>
    </source>
</evidence>
<proteinExistence type="predicted"/>